<keyword evidence="2" id="KW-0378">Hydrolase</keyword>
<dbReference type="InterPro" id="IPR017853">
    <property type="entry name" value="GH"/>
</dbReference>
<dbReference type="Gene3D" id="3.90.400.10">
    <property type="entry name" value="Oligo-1,6-glucosidase, Domain 2"/>
    <property type="match status" value="1"/>
</dbReference>
<dbReference type="InterPro" id="IPR045857">
    <property type="entry name" value="O16G_dom_2"/>
</dbReference>
<dbReference type="InterPro" id="IPR004185">
    <property type="entry name" value="Glyco_hydro_13_lg-like_dom"/>
</dbReference>
<evidence type="ECO:0000256" key="1">
    <source>
        <dbReference type="ARBA" id="ARBA00008061"/>
    </source>
</evidence>
<comment type="similarity">
    <text evidence="1">Belongs to the glycosyl hydrolase 13 family.</text>
</comment>
<dbReference type="InterPro" id="IPR013783">
    <property type="entry name" value="Ig-like_fold"/>
</dbReference>
<dbReference type="Gene3D" id="2.60.40.10">
    <property type="entry name" value="Immunoglobulins"/>
    <property type="match status" value="1"/>
</dbReference>
<evidence type="ECO:0000256" key="2">
    <source>
        <dbReference type="ARBA" id="ARBA00022801"/>
    </source>
</evidence>
<dbReference type="PANTHER" id="PTHR10357:SF210">
    <property type="entry name" value="MALTODEXTRIN GLUCOSIDASE"/>
    <property type="match status" value="1"/>
</dbReference>
<organism evidence="5 6">
    <name type="scientific">Metabacillus rhizolycopersici</name>
    <dbReference type="NCBI Taxonomy" id="2875709"/>
    <lineage>
        <taxon>Bacteria</taxon>
        <taxon>Bacillati</taxon>
        <taxon>Bacillota</taxon>
        <taxon>Bacilli</taxon>
        <taxon>Bacillales</taxon>
        <taxon>Bacillaceae</taxon>
        <taxon>Metabacillus</taxon>
    </lineage>
</organism>
<dbReference type="SUPFAM" id="SSF51445">
    <property type="entry name" value="(Trans)glycosidases"/>
    <property type="match status" value="1"/>
</dbReference>
<sequence>MLKEAIYHRPKNQFAYACNDDALHIQLRTKRHDVSTVFLYYGDQFEFENNQWKHATIEMTISGYDELFDYWFVEVTPPHRRIRYAFHLKDHEQEVFYTEKGFSDSVHEDFSSYFCFPFHHPSERFSAPSWVKDTVWYQIFPDRFANGNQANDPNSTLPWNSTEPTTSTIFGGDFEGIIQNLAYVVELGITGIYFTPIFKAHSNHKYDTIDYMEIDPQFGDKTTFKRLVTECHKHGIKVMLDAVFNHCGEDFPPFQDVMKYGEKSQYKNWFHFSSLSSEQDQLHFHTFAFERSMPKLNTQNPEVKKYLLDVGEYWVKEFEIDGWRLDVANEIDHQFWREFRQNVKNINKDVYLVGEVWHDAMPWLFGDQFDAVMSYPFANILLRFFAYDAIGAEQFSHELQGFLHQYPRPVHEAAFNLVGSHDTPRLLNLANMNKQKVKLLTAFQLSFTGSPSIYYGDEIGLTGEQDPGCRKCMPWEKDEQDGEMLAFFKKLIKLRKSYPILANEGTFSFLEANNNCNYICYKKETNQQLFIAVMNNHPTKQTIPLPLNLKDQTIIDLWTLEEFAAHSDQITVTLDPYDFTFLLISKSNTEALNELSYETS</sequence>
<dbReference type="InterPro" id="IPR032091">
    <property type="entry name" value="Malt_amylase-like_C"/>
</dbReference>
<dbReference type="InterPro" id="IPR013780">
    <property type="entry name" value="Glyco_hydro_b"/>
</dbReference>
<dbReference type="Gene3D" id="2.60.40.1180">
    <property type="entry name" value="Golgi alpha-mannosidase II"/>
    <property type="match status" value="1"/>
</dbReference>
<reference evidence="5" key="1">
    <citation type="submission" date="2024-05" db="EMBL/GenBank/DDBJ databases">
        <title>Metabacillus sp. nov., isolated from the rhizosphere soil of tomato plants.</title>
        <authorList>
            <person name="Ma R."/>
        </authorList>
    </citation>
    <scope>NUCLEOTIDE SEQUENCE</scope>
    <source>
        <strain evidence="5">DBTR6</strain>
    </source>
</reference>
<evidence type="ECO:0000256" key="3">
    <source>
        <dbReference type="ARBA" id="ARBA00023295"/>
    </source>
</evidence>
<evidence type="ECO:0000259" key="4">
    <source>
        <dbReference type="SMART" id="SM00642"/>
    </source>
</evidence>
<gene>
    <name evidence="5" type="ORF">K9V48_22125</name>
</gene>
<feature type="domain" description="Glycosyl hydrolase family 13 catalytic" evidence="4">
    <location>
        <begin position="138"/>
        <end position="495"/>
    </location>
</feature>
<dbReference type="SUPFAM" id="SSF51011">
    <property type="entry name" value="Glycosyl hydrolase domain"/>
    <property type="match status" value="1"/>
</dbReference>
<dbReference type="RefSeq" id="WP_224141310.1">
    <property type="nucleotide sequence ID" value="NZ_JAIQUM010000072.1"/>
</dbReference>
<name>A0ABS7UXV2_9BACI</name>
<dbReference type="Proteomes" id="UP001165287">
    <property type="component" value="Unassembled WGS sequence"/>
</dbReference>
<dbReference type="PANTHER" id="PTHR10357">
    <property type="entry name" value="ALPHA-AMYLASE FAMILY MEMBER"/>
    <property type="match status" value="1"/>
</dbReference>
<dbReference type="Gene3D" id="3.20.20.80">
    <property type="entry name" value="Glycosidases"/>
    <property type="match status" value="1"/>
</dbReference>
<dbReference type="CDD" id="cd02857">
    <property type="entry name" value="E_set_CDase_PDE_N"/>
    <property type="match status" value="1"/>
</dbReference>
<dbReference type="EMBL" id="JAIQUM010000072">
    <property type="protein sequence ID" value="MBZ5752864.1"/>
    <property type="molecule type" value="Genomic_DNA"/>
</dbReference>
<dbReference type="Pfam" id="PF02903">
    <property type="entry name" value="Alpha-amylase_N"/>
    <property type="match status" value="1"/>
</dbReference>
<comment type="caution">
    <text evidence="5">The sequence shown here is derived from an EMBL/GenBank/DDBJ whole genome shotgun (WGS) entry which is preliminary data.</text>
</comment>
<evidence type="ECO:0000313" key="5">
    <source>
        <dbReference type="EMBL" id="MBZ5752864.1"/>
    </source>
</evidence>
<dbReference type="CDD" id="cd11338">
    <property type="entry name" value="AmyAc_CMD"/>
    <property type="match status" value="1"/>
</dbReference>
<proteinExistence type="inferred from homology"/>
<accession>A0ABS7UXV2</accession>
<protein>
    <submittedName>
        <fullName evidence="5">Alpha-glycosidase</fullName>
    </submittedName>
</protein>
<dbReference type="Pfam" id="PF16657">
    <property type="entry name" value="Malt_amylase_C"/>
    <property type="match status" value="1"/>
</dbReference>
<dbReference type="SMART" id="SM00642">
    <property type="entry name" value="Aamy"/>
    <property type="match status" value="1"/>
</dbReference>
<keyword evidence="3" id="KW-0326">Glycosidase</keyword>
<dbReference type="Pfam" id="PF00128">
    <property type="entry name" value="Alpha-amylase"/>
    <property type="match status" value="1"/>
</dbReference>
<dbReference type="InterPro" id="IPR006047">
    <property type="entry name" value="GH13_cat_dom"/>
</dbReference>
<keyword evidence="6" id="KW-1185">Reference proteome</keyword>
<evidence type="ECO:0000313" key="6">
    <source>
        <dbReference type="Proteomes" id="UP001165287"/>
    </source>
</evidence>